<evidence type="ECO:0000259" key="1">
    <source>
        <dbReference type="Pfam" id="PF10551"/>
    </source>
</evidence>
<dbReference type="GeneID" id="130463641"/>
<evidence type="ECO:0000313" key="3">
    <source>
        <dbReference type="RefSeq" id="XP_056688809.1"/>
    </source>
</evidence>
<dbReference type="Pfam" id="PF10551">
    <property type="entry name" value="MULE"/>
    <property type="match status" value="1"/>
</dbReference>
<dbReference type="InterPro" id="IPR018289">
    <property type="entry name" value="MULE_transposase_dom"/>
</dbReference>
<dbReference type="RefSeq" id="XP_056688809.1">
    <property type="nucleotide sequence ID" value="XM_056832831.1"/>
</dbReference>
<feature type="domain" description="MULE transposase" evidence="1">
    <location>
        <begin position="398"/>
        <end position="488"/>
    </location>
</feature>
<reference evidence="2" key="1">
    <citation type="journal article" date="2021" name="Nat. Commun.">
        <title>Genomic analyses provide insights into spinach domestication and the genetic basis of agronomic traits.</title>
        <authorList>
            <person name="Cai X."/>
            <person name="Sun X."/>
            <person name="Xu C."/>
            <person name="Sun H."/>
            <person name="Wang X."/>
            <person name="Ge C."/>
            <person name="Zhang Z."/>
            <person name="Wang Q."/>
            <person name="Fei Z."/>
            <person name="Jiao C."/>
            <person name="Wang Q."/>
        </authorList>
    </citation>
    <scope>NUCLEOTIDE SEQUENCE [LARGE SCALE GENOMIC DNA]</scope>
    <source>
        <strain evidence="2">cv. Varoflay</strain>
    </source>
</reference>
<evidence type="ECO:0000313" key="2">
    <source>
        <dbReference type="Proteomes" id="UP000813463"/>
    </source>
</evidence>
<keyword evidence="2" id="KW-1185">Reference proteome</keyword>
<dbReference type="PANTHER" id="PTHR31973">
    <property type="entry name" value="POLYPROTEIN, PUTATIVE-RELATED"/>
    <property type="match status" value="1"/>
</dbReference>
<dbReference type="Proteomes" id="UP000813463">
    <property type="component" value="Chromosome 6"/>
</dbReference>
<protein>
    <recommendedName>
        <fullName evidence="1">MULE transposase domain-containing protein</fullName>
    </recommendedName>
</protein>
<reference evidence="3" key="2">
    <citation type="submission" date="2025-08" db="UniProtKB">
        <authorList>
            <consortium name="RefSeq"/>
        </authorList>
    </citation>
    <scope>IDENTIFICATION</scope>
    <source>
        <tissue evidence="3">Leaf</tissue>
    </source>
</reference>
<gene>
    <name evidence="3" type="primary">LOC130463641</name>
</gene>
<sequence length="518" mass="59630">MEKVNIKLFHGVNFVTTKCKTTYEKGNNSYDEVGRIWHRKRGCSLYAGRKELKNDEDIPGFLEANKEKDGWYILYVIHEEKNDGHAPVRYEEANLSISESAGMANALANNTKGVPRGKDDLLPTDSEDIDVYNDINERVISSLGGSREIYVEDDEEEVEHDEEDNGIQVQYDDELNDSDGEVVSVVGSDDEGPEYPIFNPQVDFSVYSAKRCDCPWKRAMIEKCNCKKKRKCKFKVHCRKLKGEETFQIKSLRSEHVCGRQHQNPKVTAQCLVERYLEDWRDDAYVKVKVFMRRTTRKVEVEVIYTKAYNAKQKALKMLFSDAYTEYERVWDYSAAIRKYNPGSTAIVKVDGIDNPLPLFQRMYICLQACKEGFMAGCRPILGVDVAHLRGSYPAASVLLTAVEKDGNNNIFPVACVVVETENLETWTWFLELLVKDIAIVASSVTWVHEKEEELTYMSDRHKGLLEAFKTVVPNAEKMFCCRHIWANFKNKFPREIYRESFWKAARSSAKVYLEQTS</sequence>
<dbReference type="PANTHER" id="PTHR31973:SF187">
    <property type="entry name" value="MUTATOR TRANSPOSASE MUDRA PROTEIN"/>
    <property type="match status" value="1"/>
</dbReference>
<proteinExistence type="predicted"/>
<organism evidence="2 3">
    <name type="scientific">Spinacia oleracea</name>
    <name type="common">Spinach</name>
    <dbReference type="NCBI Taxonomy" id="3562"/>
    <lineage>
        <taxon>Eukaryota</taxon>
        <taxon>Viridiplantae</taxon>
        <taxon>Streptophyta</taxon>
        <taxon>Embryophyta</taxon>
        <taxon>Tracheophyta</taxon>
        <taxon>Spermatophyta</taxon>
        <taxon>Magnoliopsida</taxon>
        <taxon>eudicotyledons</taxon>
        <taxon>Gunneridae</taxon>
        <taxon>Pentapetalae</taxon>
        <taxon>Caryophyllales</taxon>
        <taxon>Chenopodiaceae</taxon>
        <taxon>Chenopodioideae</taxon>
        <taxon>Anserineae</taxon>
        <taxon>Spinacia</taxon>
    </lineage>
</organism>
<name>A0ABM3QZR9_SPIOL</name>
<accession>A0ABM3QZR9</accession>